<gene>
    <name evidence="2" type="ORF">CLV28_2760</name>
</gene>
<dbReference type="EMBL" id="PGFE01000005">
    <property type="protein sequence ID" value="PJJ69295.1"/>
    <property type="molecule type" value="Genomic_DNA"/>
</dbReference>
<dbReference type="OrthoDB" id="5996503at2"/>
<evidence type="ECO:0000313" key="3">
    <source>
        <dbReference type="Proteomes" id="UP000231693"/>
    </source>
</evidence>
<dbReference type="Proteomes" id="UP000231693">
    <property type="component" value="Unassembled WGS sequence"/>
</dbReference>
<accession>A0A2M9CD29</accession>
<name>A0A2M9CD29_9CELL</name>
<dbReference type="RefSeq" id="WP_100423896.1">
    <property type="nucleotide sequence ID" value="NZ_BOOX01000005.1"/>
</dbReference>
<organism evidence="2 3">
    <name type="scientific">Sediminihabitans luteus</name>
    <dbReference type="NCBI Taxonomy" id="1138585"/>
    <lineage>
        <taxon>Bacteria</taxon>
        <taxon>Bacillati</taxon>
        <taxon>Actinomycetota</taxon>
        <taxon>Actinomycetes</taxon>
        <taxon>Micrococcales</taxon>
        <taxon>Cellulomonadaceae</taxon>
        <taxon>Sediminihabitans</taxon>
    </lineage>
</organism>
<keyword evidence="3" id="KW-1185">Reference proteome</keyword>
<reference evidence="2 3" key="1">
    <citation type="submission" date="2017-11" db="EMBL/GenBank/DDBJ databases">
        <title>Genomic Encyclopedia of Archaeal and Bacterial Type Strains, Phase II (KMG-II): From Individual Species to Whole Genera.</title>
        <authorList>
            <person name="Goeker M."/>
        </authorList>
    </citation>
    <scope>NUCLEOTIDE SEQUENCE [LARGE SCALE GENOMIC DNA]</scope>
    <source>
        <strain evidence="2 3">DSM 25478</strain>
    </source>
</reference>
<sequence length="196" mass="20942">MVRVGTGLVGDKTQDYLALLAGSWIPGEEPVLIAVCNNFRPFCDRVVVTNRRVLGFTTSRALAVAYDHTSITTWGFDAERRTFHVEAPKGRSMTFKAVPVADHDEIDKAMRRFAPQHPSPGPTDPYEIPAPAAARAEVTAGPPAAAASADGPAHPGFGAAVPSISEEVTRLAELRDAGVLSEHEFTLAKRRVITGA</sequence>
<comment type="caution">
    <text evidence="2">The sequence shown here is derived from an EMBL/GenBank/DDBJ whole genome shotgun (WGS) entry which is preliminary data.</text>
</comment>
<feature type="region of interest" description="Disordered" evidence="1">
    <location>
        <begin position="133"/>
        <end position="153"/>
    </location>
</feature>
<evidence type="ECO:0000256" key="1">
    <source>
        <dbReference type="SAM" id="MobiDB-lite"/>
    </source>
</evidence>
<protein>
    <submittedName>
        <fullName evidence="2">Uncharacterized protein</fullName>
    </submittedName>
</protein>
<dbReference type="AlphaFoldDB" id="A0A2M9CD29"/>
<proteinExistence type="predicted"/>
<evidence type="ECO:0000313" key="2">
    <source>
        <dbReference type="EMBL" id="PJJ69295.1"/>
    </source>
</evidence>